<accession>G3AMI3</accession>
<dbReference type="GeneID" id="18870897"/>
<evidence type="ECO:0000313" key="2">
    <source>
        <dbReference type="EMBL" id="EGW33426.1"/>
    </source>
</evidence>
<comment type="similarity">
    <text evidence="1">Belongs to the class-IV pyridoxal-phosphate-dependent aminotransferase family.</text>
</comment>
<dbReference type="PANTHER" id="PTHR42743">
    <property type="entry name" value="AMINO-ACID AMINOTRANSFERASE"/>
    <property type="match status" value="1"/>
</dbReference>
<organism evidence="3">
    <name type="scientific">Spathaspora passalidarum (strain NRRL Y-27907 / 11-Y1)</name>
    <dbReference type="NCBI Taxonomy" id="619300"/>
    <lineage>
        <taxon>Eukaryota</taxon>
        <taxon>Fungi</taxon>
        <taxon>Dikarya</taxon>
        <taxon>Ascomycota</taxon>
        <taxon>Saccharomycotina</taxon>
        <taxon>Pichiomycetes</taxon>
        <taxon>Debaryomycetaceae</taxon>
        <taxon>Spathaspora</taxon>
    </lineage>
</organism>
<dbReference type="AlphaFoldDB" id="G3AMI3"/>
<proteinExistence type="inferred from homology"/>
<protein>
    <recommendedName>
        <fullName evidence="4">Aminodeoxychorismate lyase</fullName>
    </recommendedName>
</protein>
<dbReference type="KEGG" id="spaa:SPAPADRAFT_151512"/>
<dbReference type="Gene3D" id="3.20.10.10">
    <property type="entry name" value="D-amino Acid Aminotransferase, subunit A, domain 2"/>
    <property type="match status" value="1"/>
</dbReference>
<dbReference type="GO" id="GO:0046394">
    <property type="term" value="P:carboxylic acid biosynthetic process"/>
    <property type="evidence" value="ECO:0007669"/>
    <property type="project" value="UniProtKB-ARBA"/>
</dbReference>
<dbReference type="InParanoid" id="G3AMI3"/>
<dbReference type="InterPro" id="IPR043131">
    <property type="entry name" value="BCAT-like_N"/>
</dbReference>
<evidence type="ECO:0008006" key="4">
    <source>
        <dbReference type="Google" id="ProtNLM"/>
    </source>
</evidence>
<dbReference type="SUPFAM" id="SSF56752">
    <property type="entry name" value="D-aminoacid aminotransferase-like PLP-dependent enzymes"/>
    <property type="match status" value="1"/>
</dbReference>
<dbReference type="Gene3D" id="3.30.470.10">
    <property type="match status" value="1"/>
</dbReference>
<gene>
    <name evidence="2" type="ORF">SPAPADRAFT_151512</name>
</gene>
<dbReference type="FunCoup" id="G3AMI3">
    <property type="interactions" value="115"/>
</dbReference>
<dbReference type="eggNOG" id="ENOG502QQMK">
    <property type="taxonomic scope" value="Eukaryota"/>
</dbReference>
<dbReference type="HOGENOM" id="CLU_020844_6_0_1"/>
<name>G3AMI3_SPAPN</name>
<dbReference type="InterPro" id="IPR036038">
    <property type="entry name" value="Aminotransferase-like"/>
</dbReference>
<dbReference type="InterPro" id="IPR050571">
    <property type="entry name" value="Class-IV_PLP-Dep_Aminotrnsfr"/>
</dbReference>
<dbReference type="Proteomes" id="UP000000709">
    <property type="component" value="Unassembled WGS sequence"/>
</dbReference>
<reference evidence="2 3" key="1">
    <citation type="journal article" date="2011" name="Proc. Natl. Acad. Sci. U.S.A.">
        <title>Comparative genomics of xylose-fermenting fungi for enhanced biofuel production.</title>
        <authorList>
            <person name="Wohlbach D.J."/>
            <person name="Kuo A."/>
            <person name="Sato T.K."/>
            <person name="Potts K.M."/>
            <person name="Salamov A.A."/>
            <person name="LaButti K.M."/>
            <person name="Sun H."/>
            <person name="Clum A."/>
            <person name="Pangilinan J.L."/>
            <person name="Lindquist E.A."/>
            <person name="Lucas S."/>
            <person name="Lapidus A."/>
            <person name="Jin M."/>
            <person name="Gunawan C."/>
            <person name="Balan V."/>
            <person name="Dale B.E."/>
            <person name="Jeffries T.W."/>
            <person name="Zinkel R."/>
            <person name="Barry K.W."/>
            <person name="Grigoriev I.V."/>
            <person name="Gasch A.P."/>
        </authorList>
    </citation>
    <scope>NUCLEOTIDE SEQUENCE [LARGE SCALE GENOMIC DNA]</scope>
    <source>
        <strain evidence="3">NRRL Y-27907 / 11-Y1</strain>
    </source>
</reference>
<dbReference type="InterPro" id="IPR043132">
    <property type="entry name" value="BCAT-like_C"/>
</dbReference>
<dbReference type="PANTHER" id="PTHR42743:SF11">
    <property type="entry name" value="AMINODEOXYCHORISMATE LYASE"/>
    <property type="match status" value="1"/>
</dbReference>
<dbReference type="RefSeq" id="XP_007374941.1">
    <property type="nucleotide sequence ID" value="XM_007374879.1"/>
</dbReference>
<evidence type="ECO:0000256" key="1">
    <source>
        <dbReference type="ARBA" id="ARBA00009320"/>
    </source>
</evidence>
<dbReference type="STRING" id="619300.G3AMI3"/>
<dbReference type="EMBL" id="GL996501">
    <property type="protein sequence ID" value="EGW33426.1"/>
    <property type="molecule type" value="Genomic_DNA"/>
</dbReference>
<dbReference type="Pfam" id="PF01063">
    <property type="entry name" value="Aminotran_4"/>
    <property type="match status" value="1"/>
</dbReference>
<keyword evidence="3" id="KW-1185">Reference proteome</keyword>
<dbReference type="InterPro" id="IPR001544">
    <property type="entry name" value="Aminotrans_IV"/>
</dbReference>
<dbReference type="OMA" id="VWLSNGV"/>
<sequence>MSPSFGNGKLINQIHKHYIETNFPAENPHSFQILSTIRYDPKLTEHPPQTYQDVSPDNFFLLPEHVERLKFTLNYFHLQFKTTIHFEITKEHLVQNIVQVMKNDAKSVNKPYKIRGLFDLDGKATIEVHDTPARENLLDGLTQEQPSYDVYLDTQATLISPFTSFKTTKREVYSQARNRRLPGLNPGKEEVLLYNTQNHVMEGSITNVAIKRVSDGKWITPLLSSGCLCGVTRHFLLRKGFIEEDVINLEMLVPGMEILLFNGIMGVVKGVILG</sequence>
<dbReference type="GO" id="GO:0003824">
    <property type="term" value="F:catalytic activity"/>
    <property type="evidence" value="ECO:0007669"/>
    <property type="project" value="InterPro"/>
</dbReference>
<evidence type="ECO:0000313" key="3">
    <source>
        <dbReference type="Proteomes" id="UP000000709"/>
    </source>
</evidence>